<dbReference type="AlphaFoldDB" id="D5VR59"/>
<protein>
    <submittedName>
        <fullName evidence="9">Exosortase EpsH-related protein</fullName>
    </submittedName>
</protein>
<dbReference type="Pfam" id="PF09721">
    <property type="entry name" value="Exosortase_EpsH"/>
    <property type="match status" value="1"/>
</dbReference>
<dbReference type="eggNOG" id="arCOG04471">
    <property type="taxonomic scope" value="Archaea"/>
</dbReference>
<name>D5VR59_METIM</name>
<feature type="transmembrane region" description="Helical" evidence="8">
    <location>
        <begin position="136"/>
        <end position="156"/>
    </location>
</feature>
<dbReference type="InterPro" id="IPR026485">
    <property type="entry name" value="Archaeo_ArtE"/>
</dbReference>
<feature type="transmembrane region" description="Helical" evidence="8">
    <location>
        <begin position="72"/>
        <end position="93"/>
    </location>
</feature>
<keyword evidence="5" id="KW-0378">Hydrolase</keyword>
<accession>D5VR59</accession>
<evidence type="ECO:0000313" key="9">
    <source>
        <dbReference type="EMBL" id="ADG13062.1"/>
    </source>
</evidence>
<dbReference type="Proteomes" id="UP000002061">
    <property type="component" value="Chromosome"/>
</dbReference>
<dbReference type="NCBIfam" id="TIGR04178">
    <property type="entry name" value="exo_archaeo"/>
    <property type="match status" value="1"/>
</dbReference>
<gene>
    <name evidence="9" type="ordered locus">Metin_0392</name>
</gene>
<feature type="transmembrane region" description="Helical" evidence="8">
    <location>
        <begin position="99"/>
        <end position="124"/>
    </location>
</feature>
<feature type="transmembrane region" description="Helical" evidence="8">
    <location>
        <begin position="21"/>
        <end position="39"/>
    </location>
</feature>
<evidence type="ECO:0000256" key="7">
    <source>
        <dbReference type="ARBA" id="ARBA00023136"/>
    </source>
</evidence>
<evidence type="ECO:0000313" key="10">
    <source>
        <dbReference type="Proteomes" id="UP000002061"/>
    </source>
</evidence>
<evidence type="ECO:0000256" key="5">
    <source>
        <dbReference type="ARBA" id="ARBA00022801"/>
    </source>
</evidence>
<evidence type="ECO:0000256" key="1">
    <source>
        <dbReference type="ARBA" id="ARBA00004651"/>
    </source>
</evidence>
<dbReference type="KEGG" id="mif:Metin_0392"/>
<keyword evidence="4 8" id="KW-0812">Transmembrane</keyword>
<keyword evidence="2" id="KW-1003">Cell membrane</keyword>
<evidence type="ECO:0000256" key="8">
    <source>
        <dbReference type="SAM" id="Phobius"/>
    </source>
</evidence>
<dbReference type="InterPro" id="IPR019127">
    <property type="entry name" value="Exosortase"/>
</dbReference>
<keyword evidence="10" id="KW-1185">Reference proteome</keyword>
<evidence type="ECO:0000256" key="2">
    <source>
        <dbReference type="ARBA" id="ARBA00022475"/>
    </source>
</evidence>
<sequence>MILRERLKSLAQKSKILVKFYFYYLVIYLILMNLEPLLIYPTAYLTYSISKLFLDVQLLGNIIIYGNNRIEIIEPCTGTFLIALFLSLSFLYSKSFKSFLFSLIFAFLAYLINILRLVLSILLSNKYGNFEVWHDLVGYSVISIFSFLLALIYIKILRDNYA</sequence>
<keyword evidence="3" id="KW-0645">Protease</keyword>
<dbReference type="HOGENOM" id="CLU_134207_0_0_2"/>
<dbReference type="GO" id="GO:0006508">
    <property type="term" value="P:proteolysis"/>
    <property type="evidence" value="ECO:0007669"/>
    <property type="project" value="UniProtKB-KW"/>
</dbReference>
<dbReference type="EMBL" id="CP002009">
    <property type="protein sequence ID" value="ADG13062.1"/>
    <property type="molecule type" value="Genomic_DNA"/>
</dbReference>
<evidence type="ECO:0000256" key="3">
    <source>
        <dbReference type="ARBA" id="ARBA00022670"/>
    </source>
</evidence>
<evidence type="ECO:0000256" key="6">
    <source>
        <dbReference type="ARBA" id="ARBA00022989"/>
    </source>
</evidence>
<keyword evidence="7 8" id="KW-0472">Membrane</keyword>
<dbReference type="GO" id="GO:0008233">
    <property type="term" value="F:peptidase activity"/>
    <property type="evidence" value="ECO:0007669"/>
    <property type="project" value="UniProtKB-KW"/>
</dbReference>
<proteinExistence type="predicted"/>
<evidence type="ECO:0000256" key="4">
    <source>
        <dbReference type="ARBA" id="ARBA00022692"/>
    </source>
</evidence>
<dbReference type="InterPro" id="IPR026392">
    <property type="entry name" value="Exo/Archaeosortase_dom"/>
</dbReference>
<organism evidence="9 10">
    <name type="scientific">Methanocaldococcus infernus (strain DSM 11812 / JCM 15783 / ME)</name>
    <dbReference type="NCBI Taxonomy" id="573063"/>
    <lineage>
        <taxon>Archaea</taxon>
        <taxon>Methanobacteriati</taxon>
        <taxon>Methanobacteriota</taxon>
        <taxon>Methanomada group</taxon>
        <taxon>Methanococci</taxon>
        <taxon>Methanococcales</taxon>
        <taxon>Methanocaldococcaceae</taxon>
        <taxon>Methanocaldococcus</taxon>
    </lineage>
</organism>
<comment type="subcellular location">
    <subcellularLocation>
        <location evidence="1">Cell membrane</location>
        <topology evidence="1">Multi-pass membrane protein</topology>
    </subcellularLocation>
</comment>
<keyword evidence="6 8" id="KW-1133">Transmembrane helix</keyword>
<dbReference type="NCBIfam" id="TIGR04124">
    <property type="entry name" value="archaeo_artE"/>
    <property type="match status" value="1"/>
</dbReference>
<dbReference type="GO" id="GO:0005886">
    <property type="term" value="C:plasma membrane"/>
    <property type="evidence" value="ECO:0007669"/>
    <property type="project" value="UniProtKB-SubCell"/>
</dbReference>
<dbReference type="STRING" id="573063.Metin_0392"/>
<reference evidence="9" key="1">
    <citation type="submission" date="2010-04" db="EMBL/GenBank/DDBJ databases">
        <title>Complete sequence of Methanocaldococcus infernus ME.</title>
        <authorList>
            <consortium name="US DOE Joint Genome Institute"/>
            <person name="Lucas S."/>
            <person name="Copeland A."/>
            <person name="Lapidus A."/>
            <person name="Cheng J.-F."/>
            <person name="Bruce D."/>
            <person name="Goodwin L."/>
            <person name="Pitluck S."/>
            <person name="Munk A.C."/>
            <person name="Detter J.C."/>
            <person name="Han C."/>
            <person name="Tapia R."/>
            <person name="Land M."/>
            <person name="Hauser L."/>
            <person name="Kyrpides N."/>
            <person name="Mikhailova N."/>
            <person name="Sieprawska-Lupa M."/>
            <person name="Whitman W.B."/>
            <person name="Woyke T."/>
        </authorList>
    </citation>
    <scope>NUCLEOTIDE SEQUENCE [LARGE SCALE GENOMIC DNA]</scope>
    <source>
        <strain evidence="9">ME</strain>
    </source>
</reference>